<keyword evidence="7" id="KW-1185">Reference proteome</keyword>
<evidence type="ECO:0000259" key="5">
    <source>
        <dbReference type="PROSITE" id="PS01124"/>
    </source>
</evidence>
<dbReference type="InterPro" id="IPR018062">
    <property type="entry name" value="HTH_AraC-typ_CS"/>
</dbReference>
<dbReference type="SUPFAM" id="SSF46689">
    <property type="entry name" value="Homeodomain-like"/>
    <property type="match status" value="2"/>
</dbReference>
<dbReference type="InterPro" id="IPR050204">
    <property type="entry name" value="AraC_XylS_family_regulators"/>
</dbReference>
<dbReference type="SUPFAM" id="SSF51215">
    <property type="entry name" value="Regulatory protein AraC"/>
    <property type="match status" value="1"/>
</dbReference>
<dbReference type="SMART" id="SM00342">
    <property type="entry name" value="HTH_ARAC"/>
    <property type="match status" value="1"/>
</dbReference>
<sequence length="287" mass="33214">MDTYEKSGYLKENFQYFHLHTRKMQEFQYHYHDFHKVLFFLRGDVTYHIEGRMFRLLPGDVVLIPAGEIHKPVLNSAQIYERIILYLSPEFLTSAGKGEADLNRCFHQVNGHPANVMRILPAWQNDLTSVCARLEEELAAPPLFAGQLRREYLAAELLILLNRASLNHCSIYPENTCKNEKITWILDYINSHLASPLSIDDLASRFFISRYHLMHLFKASTGYTIGNYISTKRLLYARSLIRSGISVTDACYASGFQNYSTFARAYKKQFQVSAKKYLSDCTFSVHK</sequence>
<evidence type="ECO:0000256" key="4">
    <source>
        <dbReference type="ARBA" id="ARBA00023163"/>
    </source>
</evidence>
<evidence type="ECO:0000313" key="6">
    <source>
        <dbReference type="EMBL" id="NSJ86033.1"/>
    </source>
</evidence>
<dbReference type="Proteomes" id="UP000822142">
    <property type="component" value="Unassembled WGS sequence"/>
</dbReference>
<dbReference type="Gene3D" id="2.60.120.10">
    <property type="entry name" value="Jelly Rolls"/>
    <property type="match status" value="1"/>
</dbReference>
<feature type="domain" description="HTH araC/xylS-type" evidence="5">
    <location>
        <begin position="183"/>
        <end position="280"/>
    </location>
</feature>
<dbReference type="Gene3D" id="1.10.10.60">
    <property type="entry name" value="Homeodomain-like"/>
    <property type="match status" value="2"/>
</dbReference>
<evidence type="ECO:0000256" key="1">
    <source>
        <dbReference type="ARBA" id="ARBA00023015"/>
    </source>
</evidence>
<dbReference type="InterPro" id="IPR009057">
    <property type="entry name" value="Homeodomain-like_sf"/>
</dbReference>
<evidence type="ECO:0000256" key="2">
    <source>
        <dbReference type="ARBA" id="ARBA00023125"/>
    </source>
</evidence>
<evidence type="ECO:0000256" key="3">
    <source>
        <dbReference type="ARBA" id="ARBA00023159"/>
    </source>
</evidence>
<dbReference type="EMBL" id="JAAITA010000007">
    <property type="protein sequence ID" value="NSJ86033.1"/>
    <property type="molecule type" value="Genomic_DNA"/>
</dbReference>
<reference evidence="6 7" key="1">
    <citation type="journal article" date="2020" name="Cell Host Microbe">
        <title>Functional and Genomic Variation between Human-Derived Isolates of Lachnospiraceae Reveals Inter- and Intra-Species Diversity.</title>
        <authorList>
            <person name="Sorbara M.T."/>
            <person name="Littmann E.R."/>
            <person name="Fontana E."/>
            <person name="Moody T.U."/>
            <person name="Kohout C.E."/>
            <person name="Gjonbalaj M."/>
            <person name="Eaton V."/>
            <person name="Seok R."/>
            <person name="Leiner I.M."/>
            <person name="Pamer E.G."/>
        </authorList>
    </citation>
    <scope>NUCLEOTIDE SEQUENCE [LARGE SCALE GENOMIC DNA]</scope>
    <source>
        <strain evidence="6 7">MSK.15.26</strain>
    </source>
</reference>
<proteinExistence type="predicted"/>
<dbReference type="InterPro" id="IPR018060">
    <property type="entry name" value="HTH_AraC"/>
</dbReference>
<dbReference type="RefSeq" id="WP_173749056.1">
    <property type="nucleotide sequence ID" value="NZ_JAAITA010000007.1"/>
</dbReference>
<dbReference type="PROSITE" id="PS00041">
    <property type="entry name" value="HTH_ARAC_FAMILY_1"/>
    <property type="match status" value="1"/>
</dbReference>
<gene>
    <name evidence="6" type="ORF">G5A70_07570</name>
</gene>
<dbReference type="PROSITE" id="PS01124">
    <property type="entry name" value="HTH_ARAC_FAMILY_2"/>
    <property type="match status" value="1"/>
</dbReference>
<accession>A0ABX2IAB6</accession>
<dbReference type="InterPro" id="IPR014710">
    <property type="entry name" value="RmlC-like_jellyroll"/>
</dbReference>
<dbReference type="PANTHER" id="PTHR46796">
    <property type="entry name" value="HTH-TYPE TRANSCRIPTIONAL ACTIVATOR RHAS-RELATED"/>
    <property type="match status" value="1"/>
</dbReference>
<dbReference type="InterPro" id="IPR003313">
    <property type="entry name" value="AraC-bd"/>
</dbReference>
<keyword evidence="3" id="KW-0010">Activator</keyword>
<keyword evidence="4" id="KW-0804">Transcription</keyword>
<dbReference type="Pfam" id="PF02311">
    <property type="entry name" value="AraC_binding"/>
    <property type="match status" value="1"/>
</dbReference>
<comment type="caution">
    <text evidence="6">The sequence shown here is derived from an EMBL/GenBank/DDBJ whole genome shotgun (WGS) entry which is preliminary data.</text>
</comment>
<evidence type="ECO:0000313" key="7">
    <source>
        <dbReference type="Proteomes" id="UP000822142"/>
    </source>
</evidence>
<name>A0ABX2IAB6_BLAHA</name>
<keyword evidence="1" id="KW-0805">Transcription regulation</keyword>
<keyword evidence="2" id="KW-0238">DNA-binding</keyword>
<organism evidence="6 7">
    <name type="scientific">Blautia hansenii</name>
    <name type="common">Ruminococcus hansenii</name>
    <dbReference type="NCBI Taxonomy" id="1322"/>
    <lineage>
        <taxon>Bacteria</taxon>
        <taxon>Bacillati</taxon>
        <taxon>Bacillota</taxon>
        <taxon>Clostridia</taxon>
        <taxon>Lachnospirales</taxon>
        <taxon>Lachnospiraceae</taxon>
        <taxon>Blautia</taxon>
    </lineage>
</organism>
<dbReference type="InterPro" id="IPR037923">
    <property type="entry name" value="HTH-like"/>
</dbReference>
<protein>
    <submittedName>
        <fullName evidence="6">AraC family transcriptional regulator</fullName>
    </submittedName>
</protein>
<dbReference type="Pfam" id="PF12833">
    <property type="entry name" value="HTH_18"/>
    <property type="match status" value="1"/>
</dbReference>